<feature type="domain" description="Histidine kinase" evidence="8">
    <location>
        <begin position="527"/>
        <end position="747"/>
    </location>
</feature>
<evidence type="ECO:0000313" key="11">
    <source>
        <dbReference type="EMBL" id="MEK8050011.1"/>
    </source>
</evidence>
<dbReference type="Gene3D" id="1.10.287.130">
    <property type="match status" value="1"/>
</dbReference>
<dbReference type="Pfam" id="PF00512">
    <property type="entry name" value="HisKA"/>
    <property type="match status" value="1"/>
</dbReference>
<evidence type="ECO:0000259" key="8">
    <source>
        <dbReference type="PROSITE" id="PS50109"/>
    </source>
</evidence>
<dbReference type="SUPFAM" id="SSF55785">
    <property type="entry name" value="PYP-like sensor domain (PAS domain)"/>
    <property type="match status" value="2"/>
</dbReference>
<dbReference type="SMART" id="SM00387">
    <property type="entry name" value="HATPase_c"/>
    <property type="match status" value="1"/>
</dbReference>
<dbReference type="EC" id="2.7.13.3" evidence="2"/>
<feature type="domain" description="Response regulatory" evidence="9">
    <location>
        <begin position="780"/>
        <end position="896"/>
    </location>
</feature>
<protein>
    <recommendedName>
        <fullName evidence="2">histidine kinase</fullName>
        <ecNumber evidence="2">2.7.13.3</ecNumber>
    </recommendedName>
</protein>
<dbReference type="PANTHER" id="PTHR43047:SF64">
    <property type="entry name" value="HISTIDINE KINASE CONTAINING CHEY-HOMOLOGOUS RECEIVER DOMAIN AND PAS DOMAIN-RELATED"/>
    <property type="match status" value="1"/>
</dbReference>
<dbReference type="SUPFAM" id="SSF55874">
    <property type="entry name" value="ATPase domain of HSP90 chaperone/DNA topoisomerase II/histidine kinase"/>
    <property type="match status" value="1"/>
</dbReference>
<dbReference type="InterPro" id="IPR011006">
    <property type="entry name" value="CheY-like_superfamily"/>
</dbReference>
<dbReference type="InterPro" id="IPR036890">
    <property type="entry name" value="HATPase_C_sf"/>
</dbReference>
<keyword evidence="5" id="KW-0418">Kinase</keyword>
<dbReference type="PANTHER" id="PTHR43047">
    <property type="entry name" value="TWO-COMPONENT HISTIDINE PROTEIN KINASE"/>
    <property type="match status" value="1"/>
</dbReference>
<keyword evidence="7" id="KW-1133">Transmembrane helix</keyword>
<evidence type="ECO:0000256" key="3">
    <source>
        <dbReference type="ARBA" id="ARBA00022553"/>
    </source>
</evidence>
<organism evidence="11 12">
    <name type="scientific">Pseudaquabacterium inlustre</name>
    <dbReference type="NCBI Taxonomy" id="2984192"/>
    <lineage>
        <taxon>Bacteria</taxon>
        <taxon>Pseudomonadati</taxon>
        <taxon>Pseudomonadota</taxon>
        <taxon>Betaproteobacteria</taxon>
        <taxon>Burkholderiales</taxon>
        <taxon>Sphaerotilaceae</taxon>
        <taxon>Pseudaquabacterium</taxon>
    </lineage>
</organism>
<dbReference type="InterPro" id="IPR013656">
    <property type="entry name" value="PAS_4"/>
</dbReference>
<dbReference type="PROSITE" id="PS50109">
    <property type="entry name" value="HIS_KIN"/>
    <property type="match status" value="1"/>
</dbReference>
<dbReference type="Pfam" id="PF02518">
    <property type="entry name" value="HATPase_c"/>
    <property type="match status" value="1"/>
</dbReference>
<dbReference type="Pfam" id="PF08448">
    <property type="entry name" value="PAS_4"/>
    <property type="match status" value="1"/>
</dbReference>
<dbReference type="EMBL" id="JBBUTH010000003">
    <property type="protein sequence ID" value="MEK8050011.1"/>
    <property type="molecule type" value="Genomic_DNA"/>
</dbReference>
<proteinExistence type="predicted"/>
<dbReference type="RefSeq" id="WP_341409680.1">
    <property type="nucleotide sequence ID" value="NZ_JBBUTH010000003.1"/>
</dbReference>
<dbReference type="InterPro" id="IPR036097">
    <property type="entry name" value="HisK_dim/P_sf"/>
</dbReference>
<dbReference type="InterPro" id="IPR005467">
    <property type="entry name" value="His_kinase_dom"/>
</dbReference>
<feature type="modified residue" description="4-aspartylphosphate" evidence="6">
    <location>
        <position position="829"/>
    </location>
</feature>
<evidence type="ECO:0000256" key="6">
    <source>
        <dbReference type="PROSITE-ProRule" id="PRU00169"/>
    </source>
</evidence>
<gene>
    <name evidence="11" type="ORF">AACH10_07160</name>
</gene>
<feature type="transmembrane region" description="Helical" evidence="7">
    <location>
        <begin position="40"/>
        <end position="57"/>
    </location>
</feature>
<keyword evidence="11" id="KW-0547">Nucleotide-binding</keyword>
<dbReference type="CDD" id="cd16922">
    <property type="entry name" value="HATPase_EvgS-ArcB-TorS-like"/>
    <property type="match status" value="1"/>
</dbReference>
<evidence type="ECO:0000259" key="10">
    <source>
        <dbReference type="PROSITE" id="PS50112"/>
    </source>
</evidence>
<keyword evidence="11" id="KW-0067">ATP-binding</keyword>
<dbReference type="Pfam" id="PF00072">
    <property type="entry name" value="Response_reg"/>
    <property type="match status" value="1"/>
</dbReference>
<feature type="transmembrane region" description="Helical" evidence="7">
    <location>
        <begin position="127"/>
        <end position="147"/>
    </location>
</feature>
<feature type="transmembrane region" description="Helical" evidence="7">
    <location>
        <begin position="94"/>
        <end position="115"/>
    </location>
</feature>
<feature type="transmembrane region" description="Helical" evidence="7">
    <location>
        <begin position="195"/>
        <end position="217"/>
    </location>
</feature>
<dbReference type="Gene3D" id="3.40.50.2300">
    <property type="match status" value="1"/>
</dbReference>
<evidence type="ECO:0000256" key="1">
    <source>
        <dbReference type="ARBA" id="ARBA00000085"/>
    </source>
</evidence>
<evidence type="ECO:0000313" key="12">
    <source>
        <dbReference type="Proteomes" id="UP001365405"/>
    </source>
</evidence>
<accession>A0ABU9CGE9</accession>
<dbReference type="Pfam" id="PF13426">
    <property type="entry name" value="PAS_9"/>
    <property type="match status" value="1"/>
</dbReference>
<evidence type="ECO:0000256" key="7">
    <source>
        <dbReference type="SAM" id="Phobius"/>
    </source>
</evidence>
<dbReference type="SMART" id="SM00388">
    <property type="entry name" value="HisKA"/>
    <property type="match status" value="1"/>
</dbReference>
<dbReference type="CDD" id="cd00130">
    <property type="entry name" value="PAS"/>
    <property type="match status" value="1"/>
</dbReference>
<evidence type="ECO:0000259" key="9">
    <source>
        <dbReference type="PROSITE" id="PS50110"/>
    </source>
</evidence>
<feature type="transmembrane region" description="Helical" evidence="7">
    <location>
        <begin position="153"/>
        <end position="174"/>
    </location>
</feature>
<dbReference type="InterPro" id="IPR000014">
    <property type="entry name" value="PAS"/>
</dbReference>
<dbReference type="InterPro" id="IPR003661">
    <property type="entry name" value="HisK_dim/P_dom"/>
</dbReference>
<dbReference type="Gene3D" id="3.30.565.10">
    <property type="entry name" value="Histidine kinase-like ATPase, C-terminal domain"/>
    <property type="match status" value="1"/>
</dbReference>
<dbReference type="InterPro" id="IPR003594">
    <property type="entry name" value="HATPase_dom"/>
</dbReference>
<evidence type="ECO:0000256" key="4">
    <source>
        <dbReference type="ARBA" id="ARBA00022679"/>
    </source>
</evidence>
<dbReference type="GO" id="GO:0005524">
    <property type="term" value="F:ATP binding"/>
    <property type="evidence" value="ECO:0007669"/>
    <property type="project" value="UniProtKB-KW"/>
</dbReference>
<sequence length="905" mass="97026">MSSMSDVRLLFLMAMLSSLLLALNMLLIRRLNPELKGVSAWQTGSAISALGFCLVSLRGVVPDALSIVLANGLGVLGTARTLRGMREALDLPPLPAVEWLAAGAAALICLVFTYVEPSLSARIRGVSLSFLLLGLYGMATAFGRQATADANRWAWRSVGLIVLVASTAHLLRLLSFPDHPQSGQDYMAVRQTQEAVLLAVAPAYHLTLMFALTFVVATRVVGSLRRSEGAQRDLVQRLRDSEQQLQTLIAQAPMAIAMLDRELRYIVASGHWQQRMAATDMPLAGHRVGEHRRVLLPPGCISAQRRVLDGETVSGHSDALHFAGEPPRLFDWTASPWRGPDGTVGGLILCVEEVTERERAVAALRESNSKFASVFETGLVGMAINSLPDGRFIDINSAWLQLLGYERSQIVGRTGDELQLWTDPGLRTRTLDALKQDGRITAVEAQLRRADGRTVDALFSANCVRADGRQLFVSILADVSALKAAQRSLQAQKQDLEQTVALRTRDLAQALDAAEAANRTKSAFLANMSHEIRTPLNGILGMAYLVRSSGVTPVQQQRLDQLEGAGRHLLQVINDVLDLSKIEAGGLVLEERHFLAAELEALVSAVVVPLAAAKGLRLAIDLTALPAELVGDSARLAQALINLLSNGIKFTDAGVVTLRAMLRRLDREGCELEFEVQDTGIGMSDAQMAQIFRPFGQADSSVTRRYGGTGLGLVITQRLAELMGGSVTVSSQPGAGSCFCLQVRLGLPPTGTGLPAADPPDLQAARRSEAALRARLAGRPVLVVEDDLLSRSFMADLLDDMGLAHEAAGDGGEAVACAAARPYAVILMDLHMPTLGGAEATQRIRALPAHAHTPIVAITADAGEEQRAECLRTGFDAVLHKPLVPAQLVEVLLRVVPEPDPSPGL</sequence>
<dbReference type="CDD" id="cd17546">
    <property type="entry name" value="REC_hyHK_CKI1_RcsC-like"/>
    <property type="match status" value="1"/>
</dbReference>
<comment type="catalytic activity">
    <reaction evidence="1">
        <text>ATP + protein L-histidine = ADP + protein N-phospho-L-histidine.</text>
        <dbReference type="EC" id="2.7.13.3"/>
    </reaction>
</comment>
<feature type="transmembrane region" description="Helical" evidence="7">
    <location>
        <begin position="7"/>
        <end position="28"/>
    </location>
</feature>
<dbReference type="InterPro" id="IPR004358">
    <property type="entry name" value="Sig_transdc_His_kin-like_C"/>
</dbReference>
<keyword evidence="4" id="KW-0808">Transferase</keyword>
<evidence type="ECO:0000256" key="5">
    <source>
        <dbReference type="ARBA" id="ARBA00022777"/>
    </source>
</evidence>
<dbReference type="InterPro" id="IPR001789">
    <property type="entry name" value="Sig_transdc_resp-reg_receiver"/>
</dbReference>
<dbReference type="Proteomes" id="UP001365405">
    <property type="component" value="Unassembled WGS sequence"/>
</dbReference>
<dbReference type="Gene3D" id="3.30.450.20">
    <property type="entry name" value="PAS domain"/>
    <property type="match status" value="2"/>
</dbReference>
<dbReference type="PROSITE" id="PS50110">
    <property type="entry name" value="RESPONSE_REGULATORY"/>
    <property type="match status" value="1"/>
</dbReference>
<dbReference type="SMART" id="SM00448">
    <property type="entry name" value="REC"/>
    <property type="match status" value="1"/>
</dbReference>
<dbReference type="CDD" id="cd00082">
    <property type="entry name" value="HisKA"/>
    <property type="match status" value="1"/>
</dbReference>
<dbReference type="SUPFAM" id="SSF52172">
    <property type="entry name" value="CheY-like"/>
    <property type="match status" value="1"/>
</dbReference>
<dbReference type="InterPro" id="IPR035965">
    <property type="entry name" value="PAS-like_dom_sf"/>
</dbReference>
<comment type="caution">
    <text evidence="11">The sequence shown here is derived from an EMBL/GenBank/DDBJ whole genome shotgun (WGS) entry which is preliminary data.</text>
</comment>
<dbReference type="SMART" id="SM00091">
    <property type="entry name" value="PAS"/>
    <property type="match status" value="2"/>
</dbReference>
<dbReference type="SUPFAM" id="SSF47384">
    <property type="entry name" value="Homodimeric domain of signal transducing histidine kinase"/>
    <property type="match status" value="1"/>
</dbReference>
<evidence type="ECO:0000256" key="2">
    <source>
        <dbReference type="ARBA" id="ARBA00012438"/>
    </source>
</evidence>
<keyword evidence="3 6" id="KW-0597">Phosphoprotein</keyword>
<feature type="transmembrane region" description="Helical" evidence="7">
    <location>
        <begin position="64"/>
        <end position="82"/>
    </location>
</feature>
<feature type="domain" description="PAS" evidence="10">
    <location>
        <begin position="389"/>
        <end position="414"/>
    </location>
</feature>
<reference evidence="11 12" key="1">
    <citation type="submission" date="2024-04" db="EMBL/GenBank/DDBJ databases">
        <title>Novel species of the genus Ideonella isolated from streams.</title>
        <authorList>
            <person name="Lu H."/>
        </authorList>
    </citation>
    <scope>NUCLEOTIDE SEQUENCE [LARGE SCALE GENOMIC DNA]</scope>
    <source>
        <strain evidence="11 12">DXS22W</strain>
    </source>
</reference>
<dbReference type="NCBIfam" id="TIGR00229">
    <property type="entry name" value="sensory_box"/>
    <property type="match status" value="1"/>
</dbReference>
<keyword evidence="12" id="KW-1185">Reference proteome</keyword>
<keyword evidence="7" id="KW-0472">Membrane</keyword>
<name>A0ABU9CGE9_9BURK</name>
<dbReference type="PRINTS" id="PR00344">
    <property type="entry name" value="BCTRLSENSOR"/>
</dbReference>
<keyword evidence="7" id="KW-0812">Transmembrane</keyword>
<dbReference type="PROSITE" id="PS50112">
    <property type="entry name" value="PAS"/>
    <property type="match status" value="1"/>
</dbReference>